<organism evidence="1 2">
    <name type="scientific">Panicum miliaceum</name>
    <name type="common">Proso millet</name>
    <name type="synonym">Broomcorn millet</name>
    <dbReference type="NCBI Taxonomy" id="4540"/>
    <lineage>
        <taxon>Eukaryota</taxon>
        <taxon>Viridiplantae</taxon>
        <taxon>Streptophyta</taxon>
        <taxon>Embryophyta</taxon>
        <taxon>Tracheophyta</taxon>
        <taxon>Spermatophyta</taxon>
        <taxon>Magnoliopsida</taxon>
        <taxon>Liliopsida</taxon>
        <taxon>Poales</taxon>
        <taxon>Poaceae</taxon>
        <taxon>PACMAD clade</taxon>
        <taxon>Panicoideae</taxon>
        <taxon>Panicodae</taxon>
        <taxon>Paniceae</taxon>
        <taxon>Panicinae</taxon>
        <taxon>Panicum</taxon>
        <taxon>Panicum sect. Panicum</taxon>
    </lineage>
</organism>
<evidence type="ECO:0000313" key="2">
    <source>
        <dbReference type="Proteomes" id="UP000275267"/>
    </source>
</evidence>
<sequence>METNEEACGAEEVIKLYRSARLNQKREVDEEDFHFEPEDEPVNKEEEEEIEFESHLEDVVPIGGLDVEEEEDN</sequence>
<proteinExistence type="predicted"/>
<gene>
    <name evidence="1" type="ORF">C2845_PM18G04150</name>
</gene>
<reference evidence="2" key="1">
    <citation type="journal article" date="2019" name="Nat. Commun.">
        <title>The genome of broomcorn millet.</title>
        <authorList>
            <person name="Zou C."/>
            <person name="Miki D."/>
            <person name="Li D."/>
            <person name="Tang Q."/>
            <person name="Xiao L."/>
            <person name="Rajput S."/>
            <person name="Deng P."/>
            <person name="Jia W."/>
            <person name="Huang R."/>
            <person name="Zhang M."/>
            <person name="Sun Y."/>
            <person name="Hu J."/>
            <person name="Fu X."/>
            <person name="Schnable P.S."/>
            <person name="Li F."/>
            <person name="Zhang H."/>
            <person name="Feng B."/>
            <person name="Zhu X."/>
            <person name="Liu R."/>
            <person name="Schnable J.C."/>
            <person name="Zhu J.-K."/>
            <person name="Zhang H."/>
        </authorList>
    </citation>
    <scope>NUCLEOTIDE SEQUENCE [LARGE SCALE GENOMIC DNA]</scope>
</reference>
<evidence type="ECO:0000313" key="1">
    <source>
        <dbReference type="EMBL" id="RLM58181.1"/>
    </source>
</evidence>
<dbReference type="EMBL" id="PQIB02000017">
    <property type="protein sequence ID" value="RLM58181.1"/>
    <property type="molecule type" value="Genomic_DNA"/>
</dbReference>
<keyword evidence="2" id="KW-1185">Reference proteome</keyword>
<dbReference type="AlphaFoldDB" id="A0A3L6PHC3"/>
<name>A0A3L6PHC3_PANMI</name>
<accession>A0A3L6PHC3</accession>
<protein>
    <submittedName>
        <fullName evidence="1">Uncharacterized protein</fullName>
    </submittedName>
</protein>
<comment type="caution">
    <text evidence="1">The sequence shown here is derived from an EMBL/GenBank/DDBJ whole genome shotgun (WGS) entry which is preliminary data.</text>
</comment>
<dbReference type="Proteomes" id="UP000275267">
    <property type="component" value="Unassembled WGS sequence"/>
</dbReference>